<sequence length="116" mass="13618">MMPIRENLNKFSITLILVFFNFINFNFYSDDNYTVNPETLNTSNSDNFDILEFWQKEIERVNNTPLNTHFGVNSSIDYINPYTNEKDIFTAQEIHFDSPNWVGASPSILRLHGYLL</sequence>
<comment type="caution">
    <text evidence="2">The sequence shown here is derived from an EMBL/GenBank/DDBJ whole genome shotgun (WGS) entry which is preliminary data.</text>
</comment>
<proteinExistence type="predicted"/>
<organism evidence="2">
    <name type="scientific">marine sediment metagenome</name>
    <dbReference type="NCBI Taxonomy" id="412755"/>
    <lineage>
        <taxon>unclassified sequences</taxon>
        <taxon>metagenomes</taxon>
        <taxon>ecological metagenomes</taxon>
    </lineage>
</organism>
<reference evidence="2" key="1">
    <citation type="journal article" date="2014" name="Front. Microbiol.">
        <title>High frequency of phylogenetically diverse reductive dehalogenase-homologous genes in deep subseafloor sedimentary metagenomes.</title>
        <authorList>
            <person name="Kawai M."/>
            <person name="Futagami T."/>
            <person name="Toyoda A."/>
            <person name="Takaki Y."/>
            <person name="Nishi S."/>
            <person name="Hori S."/>
            <person name="Arai W."/>
            <person name="Tsubouchi T."/>
            <person name="Morono Y."/>
            <person name="Uchiyama I."/>
            <person name="Ito T."/>
            <person name="Fujiyama A."/>
            <person name="Inagaki F."/>
            <person name="Takami H."/>
        </authorList>
    </citation>
    <scope>NUCLEOTIDE SEQUENCE</scope>
    <source>
        <strain evidence="2">Expedition CK06-06</strain>
    </source>
</reference>
<gene>
    <name evidence="2" type="ORF">S03H2_33838</name>
</gene>
<evidence type="ECO:0000256" key="1">
    <source>
        <dbReference type="SAM" id="Phobius"/>
    </source>
</evidence>
<keyword evidence="1" id="KW-1133">Transmembrane helix</keyword>
<name>X1I0K4_9ZZZZ</name>
<dbReference type="EMBL" id="BARU01020621">
    <property type="protein sequence ID" value="GAH51073.1"/>
    <property type="molecule type" value="Genomic_DNA"/>
</dbReference>
<protein>
    <submittedName>
        <fullName evidence="2">Uncharacterized protein</fullName>
    </submittedName>
</protein>
<keyword evidence="1" id="KW-0472">Membrane</keyword>
<keyword evidence="1" id="KW-0812">Transmembrane</keyword>
<dbReference type="AlphaFoldDB" id="X1I0K4"/>
<accession>X1I0K4</accession>
<feature type="transmembrane region" description="Helical" evidence="1">
    <location>
        <begin position="12"/>
        <end position="29"/>
    </location>
</feature>
<evidence type="ECO:0000313" key="2">
    <source>
        <dbReference type="EMBL" id="GAH51073.1"/>
    </source>
</evidence>